<dbReference type="SUPFAM" id="SSF52799">
    <property type="entry name" value="(Phosphotyrosine protein) phosphatases II"/>
    <property type="match status" value="1"/>
</dbReference>
<dbReference type="PROSITE" id="PS50054">
    <property type="entry name" value="TYR_PHOSPHATASE_DUAL"/>
    <property type="match status" value="1"/>
</dbReference>
<evidence type="ECO:0000256" key="4">
    <source>
        <dbReference type="ARBA" id="ARBA00022912"/>
    </source>
</evidence>
<evidence type="ECO:0000313" key="7">
    <source>
        <dbReference type="EMBL" id="KAG5190251.1"/>
    </source>
</evidence>
<evidence type="ECO:0000256" key="3">
    <source>
        <dbReference type="ARBA" id="ARBA00022801"/>
    </source>
</evidence>
<evidence type="ECO:0000259" key="6">
    <source>
        <dbReference type="PROSITE" id="PS50056"/>
    </source>
</evidence>
<evidence type="ECO:0000256" key="2">
    <source>
        <dbReference type="ARBA" id="ARBA00013064"/>
    </source>
</evidence>
<dbReference type="CDD" id="cd14498">
    <property type="entry name" value="DSP"/>
    <property type="match status" value="1"/>
</dbReference>
<dbReference type="PROSITE" id="PS50056">
    <property type="entry name" value="TYR_PHOSPHATASE_2"/>
    <property type="match status" value="1"/>
</dbReference>
<evidence type="ECO:0000313" key="8">
    <source>
        <dbReference type="Proteomes" id="UP000664859"/>
    </source>
</evidence>
<keyword evidence="3" id="KW-0378">Hydrolase</keyword>
<dbReference type="EMBL" id="JAFCMP010000036">
    <property type="protein sequence ID" value="KAG5190251.1"/>
    <property type="molecule type" value="Genomic_DNA"/>
</dbReference>
<dbReference type="Pfam" id="PF00782">
    <property type="entry name" value="DSPc"/>
    <property type="match status" value="1"/>
</dbReference>
<dbReference type="PANTHER" id="PTHR10159:SF529">
    <property type="entry name" value="TYROSINE-PROTEIN PHOSPHATASE DOMAIN-CONTAINING PROTEIN"/>
    <property type="match status" value="1"/>
</dbReference>
<feature type="domain" description="Tyrosine-protein phosphatase" evidence="5">
    <location>
        <begin position="1"/>
        <end position="126"/>
    </location>
</feature>
<comment type="caution">
    <text evidence="7">The sequence shown here is derived from an EMBL/GenBank/DDBJ whole genome shotgun (WGS) entry which is preliminary data.</text>
</comment>
<comment type="similarity">
    <text evidence="1">Belongs to the protein-tyrosine phosphatase family. Non-receptor class dual specificity subfamily.</text>
</comment>
<accession>A0A835ZAL8</accession>
<evidence type="ECO:0000259" key="5">
    <source>
        <dbReference type="PROSITE" id="PS50054"/>
    </source>
</evidence>
<dbReference type="Gene3D" id="3.90.190.10">
    <property type="entry name" value="Protein tyrosine phosphatase superfamily"/>
    <property type="match status" value="1"/>
</dbReference>
<dbReference type="InterPro" id="IPR016130">
    <property type="entry name" value="Tyr_Pase_AS"/>
</dbReference>
<dbReference type="InterPro" id="IPR029021">
    <property type="entry name" value="Prot-tyrosine_phosphatase-like"/>
</dbReference>
<evidence type="ECO:0000256" key="1">
    <source>
        <dbReference type="ARBA" id="ARBA00008601"/>
    </source>
</evidence>
<feature type="non-terminal residue" evidence="7">
    <location>
        <position position="1"/>
    </location>
</feature>
<name>A0A835ZAL8_9STRA</name>
<gene>
    <name evidence="7" type="ORF">JKP88DRAFT_136236</name>
</gene>
<keyword evidence="4" id="KW-0904">Protein phosphatase</keyword>
<proteinExistence type="inferred from homology"/>
<dbReference type="OrthoDB" id="10252009at2759"/>
<dbReference type="InterPro" id="IPR000340">
    <property type="entry name" value="Dual-sp_phosphatase_cat-dom"/>
</dbReference>
<sequence length="128" mass="13696">AADLDTMQKLGIVRVVNCTRGCPNFHPDQLAYLRLELADAGHQKISHCFDAVVSAIDCARAAGGACLVHCTAGISRSPALVIAYLMKTKRWSLAAALAHMQKCRPSVSPNPAFMAQLAAYEASLFARP</sequence>
<dbReference type="Proteomes" id="UP000664859">
    <property type="component" value="Unassembled WGS sequence"/>
</dbReference>
<dbReference type="InterPro" id="IPR000387">
    <property type="entry name" value="Tyr_Pase_dom"/>
</dbReference>
<protein>
    <recommendedName>
        <fullName evidence="2">protein-tyrosine-phosphatase</fullName>
        <ecNumber evidence="2">3.1.3.48</ecNumber>
    </recommendedName>
</protein>
<feature type="non-terminal residue" evidence="7">
    <location>
        <position position="128"/>
    </location>
</feature>
<dbReference type="InterPro" id="IPR020422">
    <property type="entry name" value="TYR_PHOSPHATASE_DUAL_dom"/>
</dbReference>
<organism evidence="7 8">
    <name type="scientific">Tribonema minus</name>
    <dbReference type="NCBI Taxonomy" id="303371"/>
    <lineage>
        <taxon>Eukaryota</taxon>
        <taxon>Sar</taxon>
        <taxon>Stramenopiles</taxon>
        <taxon>Ochrophyta</taxon>
        <taxon>PX clade</taxon>
        <taxon>Xanthophyceae</taxon>
        <taxon>Tribonematales</taxon>
        <taxon>Tribonemataceae</taxon>
        <taxon>Tribonema</taxon>
    </lineage>
</organism>
<dbReference type="PANTHER" id="PTHR10159">
    <property type="entry name" value="DUAL SPECIFICITY PROTEIN PHOSPHATASE"/>
    <property type="match status" value="1"/>
</dbReference>
<reference evidence="7" key="1">
    <citation type="submission" date="2021-02" db="EMBL/GenBank/DDBJ databases">
        <title>First Annotated Genome of the Yellow-green Alga Tribonema minus.</title>
        <authorList>
            <person name="Mahan K.M."/>
        </authorList>
    </citation>
    <scope>NUCLEOTIDE SEQUENCE</scope>
    <source>
        <strain evidence="7">UTEX B ZZ1240</strain>
    </source>
</reference>
<dbReference type="SMART" id="SM00195">
    <property type="entry name" value="DSPc"/>
    <property type="match status" value="1"/>
</dbReference>
<dbReference type="AlphaFoldDB" id="A0A835ZAL8"/>
<dbReference type="PROSITE" id="PS00383">
    <property type="entry name" value="TYR_PHOSPHATASE_1"/>
    <property type="match status" value="1"/>
</dbReference>
<dbReference type="GO" id="GO:0004725">
    <property type="term" value="F:protein tyrosine phosphatase activity"/>
    <property type="evidence" value="ECO:0007669"/>
    <property type="project" value="UniProtKB-EC"/>
</dbReference>
<dbReference type="GO" id="GO:0043409">
    <property type="term" value="P:negative regulation of MAPK cascade"/>
    <property type="evidence" value="ECO:0007669"/>
    <property type="project" value="TreeGrafter"/>
</dbReference>
<keyword evidence="8" id="KW-1185">Reference proteome</keyword>
<dbReference type="EC" id="3.1.3.48" evidence="2"/>
<feature type="domain" description="Tyrosine specific protein phosphatases" evidence="6">
    <location>
        <begin position="47"/>
        <end position="107"/>
    </location>
</feature>
<dbReference type="GO" id="GO:0005737">
    <property type="term" value="C:cytoplasm"/>
    <property type="evidence" value="ECO:0007669"/>
    <property type="project" value="TreeGrafter"/>
</dbReference>